<evidence type="ECO:0000256" key="2">
    <source>
        <dbReference type="ARBA" id="ARBA00023002"/>
    </source>
</evidence>
<dbReference type="RefSeq" id="WP_271334298.1">
    <property type="nucleotide sequence ID" value="NZ_JAMZNK010000003.1"/>
</dbReference>
<dbReference type="EMBL" id="JAMZNK010000003">
    <property type="protein sequence ID" value="MDA6068421.1"/>
    <property type="molecule type" value="Genomic_DNA"/>
</dbReference>
<dbReference type="InterPro" id="IPR020904">
    <property type="entry name" value="Sc_DH/Rdtase_CS"/>
</dbReference>
<comment type="similarity">
    <text evidence="1">Belongs to the short-chain dehydrogenases/reductases (SDR) family.</text>
</comment>
<proteinExistence type="inferred from homology"/>
<dbReference type="EC" id="1.1.1.47" evidence="3"/>
<dbReference type="Pfam" id="PF13561">
    <property type="entry name" value="adh_short_C2"/>
    <property type="match status" value="1"/>
</dbReference>
<evidence type="ECO:0000313" key="4">
    <source>
        <dbReference type="Proteomes" id="UP001212170"/>
    </source>
</evidence>
<dbReference type="PROSITE" id="PS00061">
    <property type="entry name" value="ADH_SHORT"/>
    <property type="match status" value="1"/>
</dbReference>
<dbReference type="PRINTS" id="PR00080">
    <property type="entry name" value="SDRFAMILY"/>
</dbReference>
<dbReference type="InterPro" id="IPR002347">
    <property type="entry name" value="SDR_fam"/>
</dbReference>
<dbReference type="NCBIfam" id="NF005559">
    <property type="entry name" value="PRK07231.1"/>
    <property type="match status" value="1"/>
</dbReference>
<dbReference type="PANTHER" id="PTHR43639">
    <property type="entry name" value="OXIDOREDUCTASE, SHORT-CHAIN DEHYDROGENASE/REDUCTASE FAMILY (AFU_ORTHOLOGUE AFUA_5G02870)"/>
    <property type="match status" value="1"/>
</dbReference>
<evidence type="ECO:0000313" key="3">
    <source>
        <dbReference type="EMBL" id="MDA6068421.1"/>
    </source>
</evidence>
<accession>A0ABT4W7A0</accession>
<protein>
    <submittedName>
        <fullName evidence="3">Glucose 1-dehydrogenase</fullName>
        <ecNumber evidence="3">1.1.1.47</ecNumber>
    </submittedName>
</protein>
<evidence type="ECO:0000256" key="1">
    <source>
        <dbReference type="ARBA" id="ARBA00006484"/>
    </source>
</evidence>
<dbReference type="Gene3D" id="3.40.50.720">
    <property type="entry name" value="NAD(P)-binding Rossmann-like Domain"/>
    <property type="match status" value="1"/>
</dbReference>
<dbReference type="Proteomes" id="UP001212170">
    <property type="component" value="Unassembled WGS sequence"/>
</dbReference>
<dbReference type="PRINTS" id="PR00081">
    <property type="entry name" value="GDHRDH"/>
</dbReference>
<keyword evidence="2 3" id="KW-0560">Oxidoreductase</keyword>
<comment type="caution">
    <text evidence="3">The sequence shown here is derived from an EMBL/GenBank/DDBJ whole genome shotgun (WGS) entry which is preliminary data.</text>
</comment>
<reference evidence="3 4" key="1">
    <citation type="journal article" date="2023" name="Chemosphere">
        <title>Whole genome analysis of Flavobacterium aziz-sancarii sp. nov., isolated from Ardley Island (Antarctica), revealed a rich resistome and bioremediation potential.</title>
        <authorList>
            <person name="Otur C."/>
            <person name="Okay S."/>
            <person name="Kurt-Kizildogan A."/>
        </authorList>
    </citation>
    <scope>NUCLEOTIDE SEQUENCE [LARGE SCALE GENOMIC DNA]</scope>
    <source>
        <strain evidence="3 4">AC</strain>
    </source>
</reference>
<gene>
    <name evidence="3" type="ORF">NJT12_02190</name>
</gene>
<organism evidence="3 4">
    <name type="scientific">Flavobacterium azizsancarii</name>
    <dbReference type="NCBI Taxonomy" id="2961580"/>
    <lineage>
        <taxon>Bacteria</taxon>
        <taxon>Pseudomonadati</taxon>
        <taxon>Bacteroidota</taxon>
        <taxon>Flavobacteriia</taxon>
        <taxon>Flavobacteriales</taxon>
        <taxon>Flavobacteriaceae</taxon>
        <taxon>Flavobacterium</taxon>
    </lineage>
</organism>
<dbReference type="GO" id="GO:0047936">
    <property type="term" value="F:glucose 1-dehydrogenase [NAD(P)+] activity"/>
    <property type="evidence" value="ECO:0007669"/>
    <property type="project" value="UniProtKB-EC"/>
</dbReference>
<keyword evidence="4" id="KW-1185">Reference proteome</keyword>
<name>A0ABT4W7A0_9FLAO</name>
<dbReference type="InterPro" id="IPR036291">
    <property type="entry name" value="NAD(P)-bd_dom_sf"/>
</dbReference>
<dbReference type="PANTHER" id="PTHR43639:SF1">
    <property type="entry name" value="SHORT-CHAIN DEHYDROGENASE_REDUCTASE FAMILY PROTEIN"/>
    <property type="match status" value="1"/>
</dbReference>
<dbReference type="SUPFAM" id="SSF51735">
    <property type="entry name" value="NAD(P)-binding Rossmann-fold domains"/>
    <property type="match status" value="1"/>
</dbReference>
<sequence length="252" mass="26589">MENSGKLNGKVALITGASKGIGAGIAKAYANQGATVVVNYASNKNDADKVVEEISANGGKAIAIQGNVEKSEDVKRIFEEIAKTFGKLDVLVNNAGVYSFAGIDDITEESFHHMFNVNVLGSILTIQQAVKLFGDKGGVIINTGSIVSTLDMPTSLVYSQSKYAVDAMTRILAKELGTKKIRVNSINPGLIETEGSHSSGIINGDAEKWHVSETPLGRVGKPDDIAKVAVFLASEDSYWITGETIAVSGGQR</sequence>